<keyword evidence="3" id="KW-0489">Methyltransferase</keyword>
<feature type="compositionally biased region" description="Polar residues" evidence="14">
    <location>
        <begin position="539"/>
        <end position="548"/>
    </location>
</feature>
<feature type="region of interest" description="Disordered" evidence="14">
    <location>
        <begin position="602"/>
        <end position="627"/>
    </location>
</feature>
<feature type="compositionally biased region" description="Polar residues" evidence="14">
    <location>
        <begin position="618"/>
        <end position="627"/>
    </location>
</feature>
<evidence type="ECO:0000256" key="9">
    <source>
        <dbReference type="ARBA" id="ARBA00023163"/>
    </source>
</evidence>
<feature type="compositionally biased region" description="Low complexity" evidence="14">
    <location>
        <begin position="1358"/>
        <end position="1375"/>
    </location>
</feature>
<keyword evidence="7" id="KW-0694">RNA-binding</keyword>
<comment type="subcellular location">
    <subcellularLocation>
        <location evidence="1">Nucleus</location>
    </subcellularLocation>
</comment>
<dbReference type="InterPro" id="IPR035979">
    <property type="entry name" value="RBD_domain_sf"/>
</dbReference>
<evidence type="ECO:0000256" key="10">
    <source>
        <dbReference type="ARBA" id="ARBA00023242"/>
    </source>
</evidence>
<feature type="region of interest" description="Disordered" evidence="14">
    <location>
        <begin position="1358"/>
        <end position="1380"/>
    </location>
</feature>
<feature type="compositionally biased region" description="Polar residues" evidence="14">
    <location>
        <begin position="1414"/>
        <end position="1425"/>
    </location>
</feature>
<feature type="compositionally biased region" description="Low complexity" evidence="14">
    <location>
        <begin position="439"/>
        <end position="455"/>
    </location>
</feature>
<comment type="catalytic activity">
    <reaction evidence="11">
        <text>L-lysyl(4)-[histone H3] + 3 S-adenosyl-L-methionine = N(6),N(6),N(6)-trimethyl-L-lysyl(4)-[histone H3] + 3 S-adenosyl-L-homocysteine + 3 H(+)</text>
        <dbReference type="Rhea" id="RHEA:60260"/>
        <dbReference type="Rhea" id="RHEA-COMP:15537"/>
        <dbReference type="Rhea" id="RHEA-COMP:15547"/>
        <dbReference type="ChEBI" id="CHEBI:15378"/>
        <dbReference type="ChEBI" id="CHEBI:29969"/>
        <dbReference type="ChEBI" id="CHEBI:57856"/>
        <dbReference type="ChEBI" id="CHEBI:59789"/>
        <dbReference type="ChEBI" id="CHEBI:61961"/>
        <dbReference type="EC" id="2.1.1.354"/>
    </reaction>
</comment>
<keyword evidence="5" id="KW-0949">S-adenosyl-L-methionine</keyword>
<keyword evidence="6" id="KW-0156">Chromatin regulator</keyword>
<feature type="region of interest" description="Disordered" evidence="14">
    <location>
        <begin position="1110"/>
        <end position="1135"/>
    </location>
</feature>
<dbReference type="InterPro" id="IPR037841">
    <property type="entry name" value="SET_SETD1A/B"/>
</dbReference>
<dbReference type="GO" id="GO:0048188">
    <property type="term" value="C:Set1C/COMPASS complex"/>
    <property type="evidence" value="ECO:0007669"/>
    <property type="project" value="InterPro"/>
</dbReference>
<evidence type="ECO:0000256" key="14">
    <source>
        <dbReference type="SAM" id="MobiDB-lite"/>
    </source>
</evidence>
<name>A0A1I8BP68_MELHA</name>
<feature type="domain" description="Post-SET" evidence="16">
    <location>
        <begin position="1651"/>
        <end position="1667"/>
    </location>
</feature>
<feature type="compositionally biased region" description="Low complexity" evidence="14">
    <location>
        <begin position="511"/>
        <end position="538"/>
    </location>
</feature>
<feature type="compositionally biased region" description="Low complexity" evidence="14">
    <location>
        <begin position="932"/>
        <end position="961"/>
    </location>
</feature>
<evidence type="ECO:0000256" key="5">
    <source>
        <dbReference type="ARBA" id="ARBA00022691"/>
    </source>
</evidence>
<evidence type="ECO:0000256" key="13">
    <source>
        <dbReference type="ARBA" id="ARBA00049129"/>
    </source>
</evidence>
<evidence type="ECO:0000259" key="16">
    <source>
        <dbReference type="PROSITE" id="PS50868"/>
    </source>
</evidence>
<evidence type="ECO:0000256" key="4">
    <source>
        <dbReference type="ARBA" id="ARBA00022679"/>
    </source>
</evidence>
<evidence type="ECO:0000256" key="3">
    <source>
        <dbReference type="ARBA" id="ARBA00022603"/>
    </source>
</evidence>
<feature type="compositionally biased region" description="Polar residues" evidence="14">
    <location>
        <begin position="1307"/>
        <end position="1319"/>
    </location>
</feature>
<dbReference type="InterPro" id="IPR044570">
    <property type="entry name" value="Set1-like"/>
</dbReference>
<dbReference type="InterPro" id="IPR012677">
    <property type="entry name" value="Nucleotide-bd_a/b_plait_sf"/>
</dbReference>
<keyword evidence="8" id="KW-0805">Transcription regulation</keyword>
<evidence type="ECO:0000256" key="8">
    <source>
        <dbReference type="ARBA" id="ARBA00023015"/>
    </source>
</evidence>
<feature type="region of interest" description="Disordered" evidence="14">
    <location>
        <begin position="786"/>
        <end position="809"/>
    </location>
</feature>
<dbReference type="SUPFAM" id="SSF82199">
    <property type="entry name" value="SET domain"/>
    <property type="match status" value="1"/>
</dbReference>
<organism evidence="17 18">
    <name type="scientific">Meloidogyne hapla</name>
    <name type="common">Root-knot nematode worm</name>
    <dbReference type="NCBI Taxonomy" id="6305"/>
    <lineage>
        <taxon>Eukaryota</taxon>
        <taxon>Metazoa</taxon>
        <taxon>Ecdysozoa</taxon>
        <taxon>Nematoda</taxon>
        <taxon>Chromadorea</taxon>
        <taxon>Rhabditida</taxon>
        <taxon>Tylenchina</taxon>
        <taxon>Tylenchomorpha</taxon>
        <taxon>Tylenchoidea</taxon>
        <taxon>Meloidogynidae</taxon>
        <taxon>Meloidogyninae</taxon>
        <taxon>Meloidogyne</taxon>
    </lineage>
</organism>
<feature type="region of interest" description="Disordered" evidence="14">
    <location>
        <begin position="1405"/>
        <end position="1455"/>
    </location>
</feature>
<dbReference type="SUPFAM" id="SSF54928">
    <property type="entry name" value="RNA-binding domain, RBD"/>
    <property type="match status" value="1"/>
</dbReference>
<dbReference type="PROSITE" id="PS50868">
    <property type="entry name" value="POST_SET"/>
    <property type="match status" value="1"/>
</dbReference>
<keyword evidence="9" id="KW-0804">Transcription</keyword>
<evidence type="ECO:0000256" key="12">
    <source>
        <dbReference type="ARBA" id="ARBA00047583"/>
    </source>
</evidence>
<sequence>MQQSQEPCSVSNNLTQQQIKPSWRRFTNPTDPESKLPVFRVFGVCEEFPQFNVTTLQDPRRPPDPRKIVKLAACDLPVPEFMLDDEYCAIPPRREVALVGLNDNIDEKFLLQLCKKITHTSATNLLTPSNDTEEASSLSTPFVSTSGITPLQIKILRHPTTGRHLGMALIDFFTCRDGKLFILRHHGRPMMGREVQCFFDPFVYKLGELYKLRVGEELELPERYRFIFNERTIQHIRSLLTLKYKDEAKSEAESEAKKATNLENGLSSKEKTSSNKKSNTKQREHRRSIKEDLKQTPIISSQDPPLLTVKSEVPEASTAVLTTTNNDAQNHSVERLDFTPINPSDSTSLNTTINSINSTLPTTTTPTKSLDSLKQLPSQLSSPCSTSLSFLPPIALVTPKKTADNKIVILEHEPQQQNIVNNSTGGNLNSSGGGDSLKQETSPISTSSPIPPQQQSLESRLAALLTRRSTTNLSSTKLSTSNEDIEASAAIEAEKDKSPSKPIESTTTFKSPSSDTANASSSSTSSSSTTQCTSRPQSQDSNKPNNDFNKIITDPSCSNFGSEPFDEEFCQNGFEKWKDAKSIWNRDGERWNQDGERWKERERNFSRDKDRNYRQQRRSQPTAYQQRQRYGNYHSNHHHNNNHQNRYQQRTFNNRYENSGRFDYSNQFYQNGNNHRFSGPRGPPQPLFVPRINGRFPMTPIRPPPINETDLAFASSQVYKNDQMAYPRRRTMERDKFSITLQYTINAMTSMLSLAVKQDIDRRVETEALKILDKIYEERLEEAKKRRQLADENENNQDSQNPLNIDQGDGQKRLALQTIRNGGNLLDQLFNFNNVGGNGEKGYNGSTLIFNLDQKTGLFGISHSARITALPRIRRKPKPPTPEPIPLKSINRKRSTTIRDDENEKVGPRRKHLRLNEEDKVKARARTTSICSDSISSTRSPSIASASSRSVSPSASSTTSDSSDEEDEVSQQASTIASDTDEEEEIKENKNDNILKKQNLAEVDGCEKLRVSEAMNEGSERLKTTKSTTLSLDLDLEVQPLLEEKDQPETMNKNINIIGTAECARFILYDRNMVVLEKDKNIKSKSIQSRRSSPHLVSIPSSIKKEVQDVYESPISATKSPDKKSSSPTKKKKKHFHLSGDYAEWPSTIAVSRLQMSSPLSTKNWPKRSFEEEQEAIFCFEKEGLALEEVAYLRMVVELLGDDFILENKIPENVLNNVFRHQHGLPLLKWVEPEDAVEIDPPMPIYWQSSKPPSNKIYFYNDIELDGIIPNPSGCARTEGNYVRKKDRQKMEQIKTGAPRHTLMRRATSSSTPQTNEPHLLKTTISTQDEIIARHMSQALKSERAIIRSIGNSLFSSSFSSNNSNNNSNKNNNNSQQDNTNLVDEATTSSSNLTTAINFASSLRGNQLKDITRGTPQNPQSNNQDVQKEEDKQSSSSLITKTNKKTNLSGGGSSNKNLNNLINLNIDNDLVGYPVNTKKRYLLTCSSNNNGGGTSSNDIILNNNDGGGGVFNNSKESRSCVGSKYRSKMIKFARSRIHGWGLFSLEPIAPDEMIVEYIGEKIRPEVANTRELAYERQGIGSSYLFRIDENVVIDATKKGNFARFINHSCQPNCYAKVLTVQGEKRIVIYSKRFIQKGEEITYDYKFPLEDEKIPCLCGASQCRGYLN</sequence>
<dbReference type="GO" id="GO:0003723">
    <property type="term" value="F:RNA binding"/>
    <property type="evidence" value="ECO:0007669"/>
    <property type="project" value="UniProtKB-KW"/>
</dbReference>
<dbReference type="PANTHER" id="PTHR45814:SF2">
    <property type="entry name" value="HISTONE-LYSINE N-METHYLTRANSFERASE SETD1"/>
    <property type="match status" value="1"/>
</dbReference>
<dbReference type="PROSITE" id="PS50280">
    <property type="entry name" value="SET"/>
    <property type="match status" value="1"/>
</dbReference>
<feature type="compositionally biased region" description="Basic residues" evidence="14">
    <location>
        <begin position="278"/>
        <end position="288"/>
    </location>
</feature>
<dbReference type="EC" id="2.1.1.354" evidence="2"/>
<feature type="compositionally biased region" description="Low complexity" evidence="14">
    <location>
        <begin position="421"/>
        <end position="430"/>
    </location>
</feature>
<evidence type="ECO:0000256" key="1">
    <source>
        <dbReference type="ARBA" id="ARBA00004123"/>
    </source>
</evidence>
<accession>A0A1I8BP68</accession>
<dbReference type="InterPro" id="IPR003616">
    <property type="entry name" value="Post-SET_dom"/>
</dbReference>
<keyword evidence="4" id="KW-0808">Transferase</keyword>
<keyword evidence="10" id="KW-0539">Nucleus</keyword>
<evidence type="ECO:0000313" key="17">
    <source>
        <dbReference type="Proteomes" id="UP000095281"/>
    </source>
</evidence>
<feature type="region of interest" description="Disordered" evidence="14">
    <location>
        <begin position="1295"/>
        <end position="1319"/>
    </location>
</feature>
<dbReference type="WBParaSite" id="MhA1_Contig373.frz3.gene10">
    <property type="protein sequence ID" value="MhA1_Contig373.frz3.gene10"/>
    <property type="gene ID" value="MhA1_Contig373.frz3.gene10"/>
</dbReference>
<dbReference type="Pfam" id="PF00856">
    <property type="entry name" value="SET"/>
    <property type="match status" value="1"/>
</dbReference>
<evidence type="ECO:0000256" key="7">
    <source>
        <dbReference type="ARBA" id="ARBA00022884"/>
    </source>
</evidence>
<feature type="compositionally biased region" description="Basic and acidic residues" evidence="14">
    <location>
        <begin position="897"/>
        <end position="907"/>
    </location>
</feature>
<dbReference type="Proteomes" id="UP000095281">
    <property type="component" value="Unplaced"/>
</dbReference>
<evidence type="ECO:0000313" key="18">
    <source>
        <dbReference type="WBParaSite" id="MhA1_Contig373.frz3.gene10"/>
    </source>
</evidence>
<reference evidence="18" key="1">
    <citation type="submission" date="2016-11" db="UniProtKB">
        <authorList>
            <consortium name="WormBaseParasite"/>
        </authorList>
    </citation>
    <scope>IDENTIFICATION</scope>
</reference>
<feature type="region of interest" description="Disordered" evidence="14">
    <location>
        <begin position="254"/>
        <end position="302"/>
    </location>
</feature>
<evidence type="ECO:0000256" key="2">
    <source>
        <dbReference type="ARBA" id="ARBA00012182"/>
    </source>
</evidence>
<dbReference type="CDD" id="cd19169">
    <property type="entry name" value="SET_SETD1"/>
    <property type="match status" value="1"/>
</dbReference>
<evidence type="ECO:0000256" key="6">
    <source>
        <dbReference type="ARBA" id="ARBA00022853"/>
    </source>
</evidence>
<feature type="region of interest" description="Disordered" evidence="14">
    <location>
        <begin position="1"/>
        <end position="31"/>
    </location>
</feature>
<comment type="catalytic activity">
    <reaction evidence="12">
        <text>N(6)-methyl-L-lysyl(4)-[histone H3] + S-adenosyl-L-methionine = N(6),N(6)-dimethyl-L-lysyl(4)-[histone H3] + S-adenosyl-L-homocysteine + H(+)</text>
        <dbReference type="Rhea" id="RHEA:60268"/>
        <dbReference type="Rhea" id="RHEA-COMP:15540"/>
        <dbReference type="Rhea" id="RHEA-COMP:15543"/>
        <dbReference type="ChEBI" id="CHEBI:15378"/>
        <dbReference type="ChEBI" id="CHEBI:57856"/>
        <dbReference type="ChEBI" id="CHEBI:59789"/>
        <dbReference type="ChEBI" id="CHEBI:61929"/>
        <dbReference type="ChEBI" id="CHEBI:61976"/>
    </reaction>
</comment>
<dbReference type="SMART" id="SM00317">
    <property type="entry name" value="SET"/>
    <property type="match status" value="1"/>
</dbReference>
<evidence type="ECO:0000256" key="11">
    <source>
        <dbReference type="ARBA" id="ARBA00047571"/>
    </source>
</evidence>
<dbReference type="PANTHER" id="PTHR45814">
    <property type="entry name" value="HISTONE-LYSINE N-METHYLTRANSFERASE SETD1"/>
    <property type="match status" value="1"/>
</dbReference>
<protein>
    <recommendedName>
        <fullName evidence="2">[histone H3]-lysine(4) N-trimethyltransferase</fullName>
        <ecNumber evidence="2">2.1.1.354</ecNumber>
    </recommendedName>
</protein>
<feature type="region of interest" description="Disordered" evidence="14">
    <location>
        <begin position="872"/>
        <end position="993"/>
    </location>
</feature>
<dbReference type="InterPro" id="IPR001214">
    <property type="entry name" value="SET_dom"/>
</dbReference>
<feature type="compositionally biased region" description="Basic and acidic residues" evidence="14">
    <location>
        <begin position="602"/>
        <end position="613"/>
    </location>
</feature>
<dbReference type="SMART" id="SM00508">
    <property type="entry name" value="PostSET"/>
    <property type="match status" value="1"/>
</dbReference>
<dbReference type="Gene3D" id="2.170.270.10">
    <property type="entry name" value="SET domain"/>
    <property type="match status" value="1"/>
</dbReference>
<proteinExistence type="predicted"/>
<dbReference type="InterPro" id="IPR046341">
    <property type="entry name" value="SET_dom_sf"/>
</dbReference>
<comment type="catalytic activity">
    <reaction evidence="13">
        <text>N(6),N(6)-dimethyl-L-lysyl(4)-[histone H3] + S-adenosyl-L-methionine = N(6),N(6),N(6)-trimethyl-L-lysyl(4)-[histone H3] + S-adenosyl-L-homocysteine + H(+)</text>
        <dbReference type="Rhea" id="RHEA:60272"/>
        <dbReference type="Rhea" id="RHEA-COMP:15537"/>
        <dbReference type="Rhea" id="RHEA-COMP:15540"/>
        <dbReference type="ChEBI" id="CHEBI:15378"/>
        <dbReference type="ChEBI" id="CHEBI:57856"/>
        <dbReference type="ChEBI" id="CHEBI:59789"/>
        <dbReference type="ChEBI" id="CHEBI:61961"/>
        <dbReference type="ChEBI" id="CHEBI:61976"/>
    </reaction>
</comment>
<dbReference type="GO" id="GO:0032259">
    <property type="term" value="P:methylation"/>
    <property type="evidence" value="ECO:0007669"/>
    <property type="project" value="UniProtKB-KW"/>
</dbReference>
<evidence type="ECO:0000259" key="15">
    <source>
        <dbReference type="PROSITE" id="PS50280"/>
    </source>
</evidence>
<feature type="region of interest" description="Disordered" evidence="14">
    <location>
        <begin position="491"/>
        <end position="555"/>
    </location>
</feature>
<keyword evidence="17" id="KW-1185">Reference proteome</keyword>
<dbReference type="GO" id="GO:0140999">
    <property type="term" value="F:histone H3K4 trimethyltransferase activity"/>
    <property type="evidence" value="ECO:0007669"/>
    <property type="project" value="UniProtKB-EC"/>
</dbReference>
<dbReference type="Gene3D" id="3.30.70.330">
    <property type="match status" value="1"/>
</dbReference>
<feature type="domain" description="SET" evidence="15">
    <location>
        <begin position="1528"/>
        <end position="1645"/>
    </location>
</feature>
<feature type="region of interest" description="Disordered" evidence="14">
    <location>
        <begin position="417"/>
        <end position="455"/>
    </location>
</feature>